<proteinExistence type="predicted"/>
<dbReference type="Proteomes" id="UP001529491">
    <property type="component" value="Chromosome"/>
</dbReference>
<name>A0ABZ0JYY4_9GAMM</name>
<gene>
    <name evidence="2" type="ORF">RGE70_17420</name>
</gene>
<protein>
    <submittedName>
        <fullName evidence="2">DUF3131 domain-containing protein</fullName>
    </submittedName>
</protein>
<dbReference type="InterPro" id="IPR021478">
    <property type="entry name" value="DUF3131"/>
</dbReference>
<sequence length="443" mass="49874">MESSSSFVKARHHIVFLAGLFTALAVAFTIETRDYNKVMGNLTFAPSEPIPLRDNRVLTDQEYKWAETAWQYFENNYQDNTGLVNSVDGYPSTTMWDTASYLMALISASRLNVISYQEFELKMEKALVTLARLPLVRDELPNKAYNTQTLKMVDYANQPLEDKDGIGWSAIDIGRILVPMNILIWQYPKFNKQVNNVLQHWKVSAMTKDGYMFGSRPAKSGGGLELVQEGRIGYEEYASKALTLMGRDVFNALKYADYLDLVTIDGIEIPTDSRDPAKYHAHNYVVSESYILDSIEFGADSVSRIFAYRLYKAQERRYKRSGIITAVSEDNIDQAPYFVYNTVFSDGKEWNAITDTGADASDFKTLSTKAAFGWYALYDTPYADVLIGGVEELYSDEKGWYSGLYEKTGEANTAITANTNGIVLESLAYIQNGALLNIGVEEL</sequence>
<dbReference type="Gene3D" id="1.50.10.140">
    <property type="match status" value="1"/>
</dbReference>
<dbReference type="Pfam" id="PF11329">
    <property type="entry name" value="DUF3131"/>
    <property type="match status" value="1"/>
</dbReference>
<dbReference type="EMBL" id="CP136522">
    <property type="protein sequence ID" value="WOT05052.1"/>
    <property type="molecule type" value="Genomic_DNA"/>
</dbReference>
<organism evidence="2 3">
    <name type="scientific">Shewanella youngdeokensis</name>
    <dbReference type="NCBI Taxonomy" id="2999068"/>
    <lineage>
        <taxon>Bacteria</taxon>
        <taxon>Pseudomonadati</taxon>
        <taxon>Pseudomonadota</taxon>
        <taxon>Gammaproteobacteria</taxon>
        <taxon>Alteromonadales</taxon>
        <taxon>Shewanellaceae</taxon>
        <taxon>Shewanella</taxon>
    </lineage>
</organism>
<evidence type="ECO:0000313" key="3">
    <source>
        <dbReference type="Proteomes" id="UP001529491"/>
    </source>
</evidence>
<keyword evidence="3" id="KW-1185">Reference proteome</keyword>
<reference evidence="2 3" key="1">
    <citation type="submission" date="2023-10" db="EMBL/GenBank/DDBJ databases">
        <title>Complete genome sequence of Shewanella sp. DAU334.</title>
        <authorList>
            <person name="Lee Y.-S."/>
            <person name="Jeong H.-R."/>
            <person name="Hwang E.-J."/>
            <person name="Choi Y.-L."/>
            <person name="Kim G.-D."/>
        </authorList>
    </citation>
    <scope>NUCLEOTIDE SEQUENCE [LARGE SCALE GENOMIC DNA]</scope>
    <source>
        <strain evidence="2 3">DAU334</strain>
    </source>
</reference>
<evidence type="ECO:0000259" key="1">
    <source>
        <dbReference type="Pfam" id="PF11329"/>
    </source>
</evidence>
<feature type="domain" description="DUF3131" evidence="1">
    <location>
        <begin position="65"/>
        <end position="432"/>
    </location>
</feature>
<evidence type="ECO:0000313" key="2">
    <source>
        <dbReference type="EMBL" id="WOT05052.1"/>
    </source>
</evidence>
<accession>A0ABZ0JYY4</accession>
<dbReference type="RefSeq" id="WP_310472689.1">
    <property type="nucleotide sequence ID" value="NZ_CP136522.1"/>
</dbReference>